<evidence type="ECO:0000313" key="2">
    <source>
        <dbReference type="Proteomes" id="UP001184230"/>
    </source>
</evidence>
<dbReference type="EMBL" id="JAVDRF010000009">
    <property type="protein sequence ID" value="MDR6538194.1"/>
    <property type="molecule type" value="Genomic_DNA"/>
</dbReference>
<dbReference type="Proteomes" id="UP001184230">
    <property type="component" value="Unassembled WGS sequence"/>
</dbReference>
<sequence length="125" mass="13969">MGRNPLLREQMEQHLPAVRMLEAARASDGELALAHTPQWIAAISDGSVDAQAMREIGFPWSEAMVERSRRSVGALSPRPAWSRYSRWPAATGSDIAETVRVQLATFPVAFDDWGRWQNAPARGRR</sequence>
<dbReference type="SUPFAM" id="SSF52768">
    <property type="entry name" value="Arginase/deacetylase"/>
    <property type="match status" value="1"/>
</dbReference>
<comment type="caution">
    <text evidence="1">The sequence shown here is derived from an EMBL/GenBank/DDBJ whole genome shotgun (WGS) entry which is preliminary data.</text>
</comment>
<evidence type="ECO:0000313" key="1">
    <source>
        <dbReference type="EMBL" id="MDR6538194.1"/>
    </source>
</evidence>
<name>A0ABU1NIA5_9BURK</name>
<proteinExistence type="predicted"/>
<organism evidence="1 2">
    <name type="scientific">Variovorax soli</name>
    <dbReference type="NCBI Taxonomy" id="376815"/>
    <lineage>
        <taxon>Bacteria</taxon>
        <taxon>Pseudomonadati</taxon>
        <taxon>Pseudomonadota</taxon>
        <taxon>Betaproteobacteria</taxon>
        <taxon>Burkholderiales</taxon>
        <taxon>Comamonadaceae</taxon>
        <taxon>Variovorax</taxon>
    </lineage>
</organism>
<keyword evidence="2" id="KW-1185">Reference proteome</keyword>
<accession>A0ABU1NIA5</accession>
<dbReference type="InterPro" id="IPR023696">
    <property type="entry name" value="Ureohydrolase_dom_sf"/>
</dbReference>
<gene>
    <name evidence="1" type="ORF">J2739_003981</name>
</gene>
<protein>
    <submittedName>
        <fullName evidence="1">Uncharacterized protein</fullName>
    </submittedName>
</protein>
<reference evidence="1 2" key="1">
    <citation type="submission" date="2023-07" db="EMBL/GenBank/DDBJ databases">
        <title>Sorghum-associated microbial communities from plants grown in Nebraska, USA.</title>
        <authorList>
            <person name="Schachtman D."/>
        </authorList>
    </citation>
    <scope>NUCLEOTIDE SEQUENCE [LARGE SCALE GENOMIC DNA]</scope>
    <source>
        <strain evidence="1 2">DS1781</strain>
    </source>
</reference>